<evidence type="ECO:0000259" key="1">
    <source>
        <dbReference type="Pfam" id="PF12867"/>
    </source>
</evidence>
<comment type="caution">
    <text evidence="2">The sequence shown here is derived from an EMBL/GenBank/DDBJ whole genome shotgun (WGS) entry which is preliminary data.</text>
</comment>
<accession>A0A4R1LUD9</accession>
<sequence length="148" mass="17173">MQKEILLQMLEQNRMDCSHFCKNINAENIDFRLTEQTASVGFIYRHIGETMNLIGEFFGYETDVEGTTIGQKDTEIQYNLEISHAYFEKGYNTLKELIANTTDKEWLEEIDTAWFGKISKIKLFSILLFHNSHHCGQISSAVLKGRKQ</sequence>
<evidence type="ECO:0000313" key="2">
    <source>
        <dbReference type="EMBL" id="TCK80879.1"/>
    </source>
</evidence>
<dbReference type="Proteomes" id="UP000294616">
    <property type="component" value="Unassembled WGS sequence"/>
</dbReference>
<dbReference type="InterPro" id="IPR034660">
    <property type="entry name" value="DinB/YfiT-like"/>
</dbReference>
<dbReference type="SUPFAM" id="SSF109854">
    <property type="entry name" value="DinB/YfiT-like putative metalloenzymes"/>
    <property type="match status" value="1"/>
</dbReference>
<reference evidence="2 3" key="1">
    <citation type="submission" date="2019-03" db="EMBL/GenBank/DDBJ databases">
        <title>Genomic Encyclopedia of Archaeal and Bacterial Type Strains, Phase II (KMG-II): from individual species to whole genera.</title>
        <authorList>
            <person name="Goeker M."/>
        </authorList>
    </citation>
    <scope>NUCLEOTIDE SEQUENCE [LARGE SCALE GENOMIC DNA]</scope>
    <source>
        <strain evidence="2 3">DSM 22554</strain>
    </source>
</reference>
<name>A0A4R1LUD9_9SPHI</name>
<dbReference type="Gene3D" id="1.20.120.450">
    <property type="entry name" value="dinb family like domain"/>
    <property type="match status" value="1"/>
</dbReference>
<organism evidence="2 3">
    <name type="scientific">Albibacterium bauzanense</name>
    <dbReference type="NCBI Taxonomy" id="653929"/>
    <lineage>
        <taxon>Bacteria</taxon>
        <taxon>Pseudomonadati</taxon>
        <taxon>Bacteroidota</taxon>
        <taxon>Sphingobacteriia</taxon>
        <taxon>Sphingobacteriales</taxon>
        <taxon>Sphingobacteriaceae</taxon>
        <taxon>Albibacterium</taxon>
    </lineage>
</organism>
<evidence type="ECO:0000313" key="3">
    <source>
        <dbReference type="Proteomes" id="UP000294616"/>
    </source>
</evidence>
<dbReference type="Pfam" id="PF12867">
    <property type="entry name" value="DinB_2"/>
    <property type="match status" value="1"/>
</dbReference>
<dbReference type="RefSeq" id="WP_132225589.1">
    <property type="nucleotide sequence ID" value="NZ_SMGO01000003.1"/>
</dbReference>
<dbReference type="InterPro" id="IPR024775">
    <property type="entry name" value="DinB-like"/>
</dbReference>
<dbReference type="AlphaFoldDB" id="A0A4R1LUD9"/>
<proteinExistence type="predicted"/>
<gene>
    <name evidence="2" type="ORF">C8N28_2633</name>
</gene>
<keyword evidence="3" id="KW-1185">Reference proteome</keyword>
<feature type="domain" description="DinB-like" evidence="1">
    <location>
        <begin position="10"/>
        <end position="138"/>
    </location>
</feature>
<dbReference type="EMBL" id="SMGO01000003">
    <property type="protein sequence ID" value="TCK80879.1"/>
    <property type="molecule type" value="Genomic_DNA"/>
</dbReference>
<dbReference type="OrthoDB" id="824606at2"/>
<protein>
    <submittedName>
        <fullName evidence="2">DinB family protein</fullName>
    </submittedName>
</protein>